<keyword evidence="6" id="KW-1185">Reference proteome</keyword>
<proteinExistence type="inferred from homology"/>
<comment type="similarity">
    <text evidence="3">Belongs to the aldo/keto reductase family. Aldo/keto reductase 2 subfamily.</text>
</comment>
<dbReference type="GO" id="GO:0016491">
    <property type="term" value="F:oxidoreductase activity"/>
    <property type="evidence" value="ECO:0007669"/>
    <property type="project" value="UniProtKB-KW"/>
</dbReference>
<dbReference type="SUPFAM" id="SSF51430">
    <property type="entry name" value="NAD(P)-linked oxidoreductase"/>
    <property type="match status" value="1"/>
</dbReference>
<dbReference type="InterPro" id="IPR036812">
    <property type="entry name" value="NAD(P)_OxRdtase_dom_sf"/>
</dbReference>
<reference evidence="5 6" key="1">
    <citation type="journal article" date="2017" name="Genome Announc.">
        <title>Genome sequence of the saprophytic ascomycete Epicoccum nigrum ICMP 19927 strain isolated from New Zealand.</title>
        <authorList>
            <person name="Fokin M."/>
            <person name="Fleetwood D."/>
            <person name="Weir B.S."/>
            <person name="Villas-Boas S.G."/>
        </authorList>
    </citation>
    <scope>NUCLEOTIDE SEQUENCE [LARGE SCALE GENOMIC DNA]</scope>
    <source>
        <strain evidence="5 6">ICMP 19927</strain>
    </source>
</reference>
<dbReference type="AlphaFoldDB" id="A0A1Y2M6N5"/>
<organism evidence="5 6">
    <name type="scientific">Epicoccum nigrum</name>
    <name type="common">Soil fungus</name>
    <name type="synonym">Epicoccum purpurascens</name>
    <dbReference type="NCBI Taxonomy" id="105696"/>
    <lineage>
        <taxon>Eukaryota</taxon>
        <taxon>Fungi</taxon>
        <taxon>Dikarya</taxon>
        <taxon>Ascomycota</taxon>
        <taxon>Pezizomycotina</taxon>
        <taxon>Dothideomycetes</taxon>
        <taxon>Pleosporomycetidae</taxon>
        <taxon>Pleosporales</taxon>
        <taxon>Pleosporineae</taxon>
        <taxon>Didymellaceae</taxon>
        <taxon>Epicoccum</taxon>
    </lineage>
</organism>
<evidence type="ECO:0000313" key="6">
    <source>
        <dbReference type="Proteomes" id="UP000193240"/>
    </source>
</evidence>
<evidence type="ECO:0000313" key="5">
    <source>
        <dbReference type="EMBL" id="OSS51157.1"/>
    </source>
</evidence>
<dbReference type="EMBL" id="KZ107841">
    <property type="protein sequence ID" value="OSS51157.1"/>
    <property type="molecule type" value="Genomic_DNA"/>
</dbReference>
<dbReference type="InParanoid" id="A0A1Y2M6N5"/>
<accession>A0A1Y2M6N5</accession>
<keyword evidence="2" id="KW-0560">Oxidoreductase</keyword>
<dbReference type="FunCoup" id="A0A1Y2M6N5">
    <property type="interactions" value="60"/>
</dbReference>
<dbReference type="InterPro" id="IPR023210">
    <property type="entry name" value="NADP_OxRdtase_dom"/>
</dbReference>
<name>A0A1Y2M6N5_EPING</name>
<dbReference type="Pfam" id="PF00248">
    <property type="entry name" value="Aldo_ket_red"/>
    <property type="match status" value="1"/>
</dbReference>
<dbReference type="InterPro" id="IPR050523">
    <property type="entry name" value="AKR_Detox_Biosynth"/>
</dbReference>
<evidence type="ECO:0000256" key="2">
    <source>
        <dbReference type="ARBA" id="ARBA00023002"/>
    </source>
</evidence>
<dbReference type="STRING" id="105696.A0A1Y2M6N5"/>
<keyword evidence="1" id="KW-0521">NADP</keyword>
<dbReference type="PANTHER" id="PTHR43364:SF7">
    <property type="entry name" value="NADP-DEPENDENT OXIDOREDUCTASE DOMAIN-CONTAINING PROTEIN-RELATED"/>
    <property type="match status" value="1"/>
</dbReference>
<dbReference type="PANTHER" id="PTHR43364">
    <property type="entry name" value="NADH-SPECIFIC METHYLGLYOXAL REDUCTASE-RELATED"/>
    <property type="match status" value="1"/>
</dbReference>
<gene>
    <name evidence="5" type="ORF">B5807_04178</name>
</gene>
<evidence type="ECO:0000259" key="4">
    <source>
        <dbReference type="Pfam" id="PF00248"/>
    </source>
</evidence>
<sequence length="408" mass="46235">MKRNWRTSIAAMPEFNRSSPLFRHRQLAPSASVHVSPICLGAMTFGQSREELYSVCPKEEAFAIMDHFYSEGGNFIDTANVYRDGESEEWVGEWMASRNNRDDIVLATKFTSGWMSHKPERLQSNYIGNGTKSLKLSVEASLRKLQTSYIDLLYVHWWDYTTDISELMHSLNDLIVSGKVFYLGISDAPAWIVSQANQYARDHGLRPFVVYQGLWNAGTRDFERDIIPMARQQGMGLIPYGVLGHGCFQTKDAYEERAKSGEGRQSLTVSEHDRRVSSVLEEVAHAKGCELLQVALAYCQQKAPYVCSLVGQRKVSHLKGSIGGLSVSLTEDEIDKVESAYRFDHGFPHTFLSGTKFRPDDKPKQAWGPGDIWLMRFQSGNQPFDWVEDVQAIKPQQETITSTRNKWG</sequence>
<dbReference type="Proteomes" id="UP000193240">
    <property type="component" value="Unassembled WGS sequence"/>
</dbReference>
<dbReference type="OMA" id="SDNYAFW"/>
<feature type="domain" description="NADP-dependent oxidoreductase" evidence="4">
    <location>
        <begin position="37"/>
        <end position="341"/>
    </location>
</feature>
<evidence type="ECO:0000256" key="1">
    <source>
        <dbReference type="ARBA" id="ARBA00022857"/>
    </source>
</evidence>
<protein>
    <recommendedName>
        <fullName evidence="4">NADP-dependent oxidoreductase domain-containing protein</fullName>
    </recommendedName>
</protein>
<dbReference type="Gene3D" id="3.20.20.100">
    <property type="entry name" value="NADP-dependent oxidoreductase domain"/>
    <property type="match status" value="1"/>
</dbReference>
<evidence type="ECO:0000256" key="3">
    <source>
        <dbReference type="ARBA" id="ARBA00038157"/>
    </source>
</evidence>